<dbReference type="PANTHER" id="PTHR12549">
    <property type="entry name" value="JMJC DOMAIN-CONTAINING HISTONE DEMETHYLATION PROTEIN"/>
    <property type="match status" value="1"/>
</dbReference>
<dbReference type="GO" id="GO:0000118">
    <property type="term" value="C:histone deacetylase complex"/>
    <property type="evidence" value="ECO:0007669"/>
    <property type="project" value="TreeGrafter"/>
</dbReference>
<keyword evidence="3" id="KW-0479">Metal-binding</keyword>
<feature type="compositionally biased region" description="Basic and acidic residues" evidence="5">
    <location>
        <begin position="639"/>
        <end position="658"/>
    </location>
</feature>
<proteinExistence type="inferred from homology"/>
<feature type="compositionally biased region" description="Basic residues" evidence="5">
    <location>
        <begin position="613"/>
        <end position="629"/>
    </location>
</feature>
<comment type="subcellular location">
    <subcellularLocation>
        <location evidence="1">Nucleus</location>
    </subcellularLocation>
</comment>
<keyword evidence="4" id="KW-0539">Nucleus</keyword>
<evidence type="ECO:0000256" key="1">
    <source>
        <dbReference type="ARBA" id="ARBA00004123"/>
    </source>
</evidence>
<dbReference type="FunFam" id="2.60.120.650:FF:000033">
    <property type="entry name" value="Transcription factor jumonji (JmjC) domain-containing protein"/>
    <property type="match status" value="1"/>
</dbReference>
<feature type="compositionally biased region" description="Basic and acidic residues" evidence="5">
    <location>
        <begin position="540"/>
        <end position="566"/>
    </location>
</feature>
<gene>
    <name evidence="7" type="ORF">Scep_019196</name>
</gene>
<dbReference type="InterPro" id="IPR003347">
    <property type="entry name" value="JmjC_dom"/>
</dbReference>
<dbReference type="PANTHER" id="PTHR12549:SF11">
    <property type="entry name" value="LYSINE-SPECIFIC DEMETHYLASE JMJ25"/>
    <property type="match status" value="1"/>
</dbReference>
<dbReference type="GO" id="GO:0046872">
    <property type="term" value="F:metal ion binding"/>
    <property type="evidence" value="ECO:0007669"/>
    <property type="project" value="UniProtKB-KW"/>
</dbReference>
<dbReference type="GO" id="GO:0006357">
    <property type="term" value="P:regulation of transcription by RNA polymerase II"/>
    <property type="evidence" value="ECO:0007669"/>
    <property type="project" value="TreeGrafter"/>
</dbReference>
<dbReference type="GO" id="GO:0000785">
    <property type="term" value="C:chromatin"/>
    <property type="evidence" value="ECO:0007669"/>
    <property type="project" value="TreeGrafter"/>
</dbReference>
<evidence type="ECO:0000259" key="6">
    <source>
        <dbReference type="PROSITE" id="PS51184"/>
    </source>
</evidence>
<dbReference type="GO" id="GO:0031490">
    <property type="term" value="F:chromatin DNA binding"/>
    <property type="evidence" value="ECO:0007669"/>
    <property type="project" value="TreeGrafter"/>
</dbReference>
<dbReference type="PROSITE" id="PS51184">
    <property type="entry name" value="JMJC"/>
    <property type="match status" value="1"/>
</dbReference>
<evidence type="ECO:0000256" key="5">
    <source>
        <dbReference type="SAM" id="MobiDB-lite"/>
    </source>
</evidence>
<feature type="domain" description="JmjC" evidence="6">
    <location>
        <begin position="268"/>
        <end position="889"/>
    </location>
</feature>
<sequence length="954" mass="106794">MQYPNRGKAYLHGRDPDPKYLQPVQSMEFNVERIPQNCEILQSNWRCNEDGSIPCPPKEFGGCGSGLLELKSMFPENWVSELEKKAEEVYESYELQGMSGPSRQQCPCSTSVHFREKNLLKAASREDSDDNYLYYPTAEDVQHGELEHFQKHWSRGEPVVVKNTLEITTGLSWEPMVMWRAFREVIRKKKKLSAELTVTSIDCLDWCEVDINIHQFFKGYSKGRTHFNSWPEMLKLKDWPPSNLFEERLPRHGVEFISALPFQEYTHPKQGFLNLAVKLPKKCLKPDLGPKTYIAYGFSKELGRGDSVTKLHCDMSDAVNILMHTAEVVPPPTQLTKIEEQQKKHFAQSAKELHADAEKQVQNSVVVDQSRSTDRSAEAVVSEPFVIPEALNLVNEGCRTSTVPEYENGAQYDGENNSINEGSEVPVLSNNLNQRNCLSGSTSLKKTEDCNSIQCKEERSVCATESTRDKKKKGKQPAASFKSLAFHPVTATEGPQVVHGKNVMQGGNDASLLCDESFINEAPPGFQLKENNLSSYAPPKDGKTGETDMSHSDTEMEKNPKTEENKTSGVLSDKLNDINCSSGLPLSDKSENCNLAAESLKKTKSTRGTSGFRGRRKRGVLPASLKKKSLASNPNLSPDEPHREGNQDGSGKHVRGENDPLYNQGFDIEAPHGFQQEANHLSGVAPPEIGIKCDMGLSNSDPPTNQGHFADQSIHETGFLCSNSEVEIKDNILTDAKLCENAPDVNKDGNRSKMAGSELSVNDQTLELPEVSNGGALWDIFRRQDVPKLQEYLRKHCREFRHTHCSPVEQVVHPIHDQTFYLTLEHKKKLKEEFGIEPWTFVQQLGEAVFIPAGCPHQVRNLKSCLKVALDFVSPENVEECIRLTEDFRVLPENHRAKEDKLEVKKMALHAVKKAVRTLEKLLRPDDPDVTETSESTEHQPVTSPVSSSSTSSA</sequence>
<comment type="similarity">
    <text evidence="2">Belongs to the JARID1 histone demethylase family.</text>
</comment>
<dbReference type="AlphaFoldDB" id="A0AAP0IAW3"/>
<comment type="caution">
    <text evidence="7">The sequence shown here is derived from an EMBL/GenBank/DDBJ whole genome shotgun (WGS) entry which is preliminary data.</text>
</comment>
<protein>
    <recommendedName>
        <fullName evidence="6">JmjC domain-containing protein</fullName>
    </recommendedName>
</protein>
<evidence type="ECO:0000256" key="3">
    <source>
        <dbReference type="ARBA" id="ARBA00022723"/>
    </source>
</evidence>
<dbReference type="SMART" id="SM00558">
    <property type="entry name" value="JmjC"/>
    <property type="match status" value="1"/>
</dbReference>
<evidence type="ECO:0000313" key="7">
    <source>
        <dbReference type="EMBL" id="KAK9111677.1"/>
    </source>
</evidence>
<dbReference type="EMBL" id="JBBNAG010000008">
    <property type="protein sequence ID" value="KAK9111677.1"/>
    <property type="molecule type" value="Genomic_DNA"/>
</dbReference>
<feature type="compositionally biased region" description="Low complexity" evidence="5">
    <location>
        <begin position="941"/>
        <end position="954"/>
    </location>
</feature>
<dbReference type="GO" id="GO:0032454">
    <property type="term" value="F:histone H3K9 demethylase activity"/>
    <property type="evidence" value="ECO:0007669"/>
    <property type="project" value="InterPro"/>
</dbReference>
<dbReference type="Pfam" id="PF02373">
    <property type="entry name" value="JmjC"/>
    <property type="match status" value="1"/>
</dbReference>
<evidence type="ECO:0000256" key="4">
    <source>
        <dbReference type="ARBA" id="ARBA00023242"/>
    </source>
</evidence>
<dbReference type="Gene3D" id="2.60.120.650">
    <property type="entry name" value="Cupin"/>
    <property type="match status" value="2"/>
</dbReference>
<reference evidence="7 8" key="1">
    <citation type="submission" date="2024-01" db="EMBL/GenBank/DDBJ databases">
        <title>Genome assemblies of Stephania.</title>
        <authorList>
            <person name="Yang L."/>
        </authorList>
    </citation>
    <scope>NUCLEOTIDE SEQUENCE [LARGE SCALE GENOMIC DNA]</scope>
    <source>
        <strain evidence="7">JXDWG</strain>
        <tissue evidence="7">Leaf</tissue>
    </source>
</reference>
<accession>A0AAP0IAW3</accession>
<name>A0AAP0IAW3_9MAGN</name>
<feature type="region of interest" description="Disordered" evidence="5">
    <location>
        <begin position="598"/>
        <end position="667"/>
    </location>
</feature>
<evidence type="ECO:0000313" key="8">
    <source>
        <dbReference type="Proteomes" id="UP001419268"/>
    </source>
</evidence>
<keyword evidence="8" id="KW-1185">Reference proteome</keyword>
<dbReference type="GO" id="GO:0003712">
    <property type="term" value="F:transcription coregulator activity"/>
    <property type="evidence" value="ECO:0007669"/>
    <property type="project" value="TreeGrafter"/>
</dbReference>
<dbReference type="Proteomes" id="UP001419268">
    <property type="component" value="Unassembled WGS sequence"/>
</dbReference>
<dbReference type="InterPro" id="IPR045109">
    <property type="entry name" value="LSDs-like"/>
</dbReference>
<organism evidence="7 8">
    <name type="scientific">Stephania cephalantha</name>
    <dbReference type="NCBI Taxonomy" id="152367"/>
    <lineage>
        <taxon>Eukaryota</taxon>
        <taxon>Viridiplantae</taxon>
        <taxon>Streptophyta</taxon>
        <taxon>Embryophyta</taxon>
        <taxon>Tracheophyta</taxon>
        <taxon>Spermatophyta</taxon>
        <taxon>Magnoliopsida</taxon>
        <taxon>Ranunculales</taxon>
        <taxon>Menispermaceae</taxon>
        <taxon>Menispermoideae</taxon>
        <taxon>Cissampelideae</taxon>
        <taxon>Stephania</taxon>
    </lineage>
</organism>
<dbReference type="SUPFAM" id="SSF51197">
    <property type="entry name" value="Clavaminate synthase-like"/>
    <property type="match status" value="1"/>
</dbReference>
<feature type="region of interest" description="Disordered" evidence="5">
    <location>
        <begin position="922"/>
        <end position="954"/>
    </location>
</feature>
<evidence type="ECO:0000256" key="2">
    <source>
        <dbReference type="ARBA" id="ARBA00006801"/>
    </source>
</evidence>
<feature type="region of interest" description="Disordered" evidence="5">
    <location>
        <begin position="525"/>
        <end position="577"/>
    </location>
</feature>